<feature type="non-terminal residue" evidence="2">
    <location>
        <position position="1"/>
    </location>
</feature>
<feature type="region of interest" description="Disordered" evidence="1">
    <location>
        <begin position="53"/>
        <end position="159"/>
    </location>
</feature>
<gene>
    <name evidence="2" type="ORF">AVDCRST_MAG54-586</name>
</gene>
<feature type="compositionally biased region" description="Pro residues" evidence="1">
    <location>
        <begin position="145"/>
        <end position="159"/>
    </location>
</feature>
<feature type="region of interest" description="Disordered" evidence="1">
    <location>
        <begin position="1"/>
        <end position="27"/>
    </location>
</feature>
<evidence type="ECO:0000256" key="1">
    <source>
        <dbReference type="SAM" id="MobiDB-lite"/>
    </source>
</evidence>
<reference evidence="2" key="1">
    <citation type="submission" date="2020-02" db="EMBL/GenBank/DDBJ databases">
        <authorList>
            <person name="Meier V. D."/>
        </authorList>
    </citation>
    <scope>NUCLEOTIDE SEQUENCE</scope>
    <source>
        <strain evidence="2">AVDCRST_MAG54</strain>
    </source>
</reference>
<evidence type="ECO:0000313" key="2">
    <source>
        <dbReference type="EMBL" id="CAA9221401.1"/>
    </source>
</evidence>
<feature type="non-terminal residue" evidence="2">
    <location>
        <position position="159"/>
    </location>
</feature>
<feature type="compositionally biased region" description="Basic residues" evidence="1">
    <location>
        <begin position="110"/>
        <end position="138"/>
    </location>
</feature>
<organism evidence="2">
    <name type="scientific">uncultured Actinomycetospora sp</name>
    <dbReference type="NCBI Taxonomy" id="1135996"/>
    <lineage>
        <taxon>Bacteria</taxon>
        <taxon>Bacillati</taxon>
        <taxon>Actinomycetota</taxon>
        <taxon>Actinomycetes</taxon>
        <taxon>Pseudonocardiales</taxon>
        <taxon>Pseudonocardiaceae</taxon>
        <taxon>Actinomycetospora</taxon>
        <taxon>environmental samples</taxon>
    </lineage>
</organism>
<sequence length="159" mass="17301">DRAPASGRPRRDRARGPPPAHPLGGLGARRVRLRLLRHRRAARVRRVVGLQLPLRGPGRDGRARHDPRRVRAAVHPAAAAGGARRGGGPRDHPDPARAVVGDRRGELPRRRAVRPARPARRRVPHGRGAAGRRPRARGARGERAAPPPRAVPLRRPPGL</sequence>
<name>A0A6J4HD55_9PSEU</name>
<protein>
    <submittedName>
        <fullName evidence="2">Membrane protein</fullName>
    </submittedName>
</protein>
<accession>A0A6J4HD55</accession>
<feature type="compositionally biased region" description="Basic and acidic residues" evidence="1">
    <location>
        <begin position="88"/>
        <end position="109"/>
    </location>
</feature>
<proteinExistence type="predicted"/>
<feature type="compositionally biased region" description="Low complexity" evidence="1">
    <location>
        <begin position="73"/>
        <end position="82"/>
    </location>
</feature>
<dbReference type="AlphaFoldDB" id="A0A6J4HD55"/>
<dbReference type="EMBL" id="CADCTH010000081">
    <property type="protein sequence ID" value="CAA9221401.1"/>
    <property type="molecule type" value="Genomic_DNA"/>
</dbReference>